<dbReference type="Proteomes" id="UP001604277">
    <property type="component" value="Unassembled WGS sequence"/>
</dbReference>
<reference evidence="2" key="1">
    <citation type="submission" date="2024-07" db="EMBL/GenBank/DDBJ databases">
        <title>Two chromosome-level genome assemblies of Korean endemic species Abeliophyllum distichum and Forsythia ovata (Oleaceae).</title>
        <authorList>
            <person name="Jang H."/>
        </authorList>
    </citation>
    <scope>NUCLEOTIDE SEQUENCE [LARGE SCALE GENOMIC DNA]</scope>
</reference>
<proteinExistence type="predicted"/>
<protein>
    <submittedName>
        <fullName evidence="1">Uncharacterized protein</fullName>
    </submittedName>
</protein>
<sequence length="115" mass="12684">MAIVEDPTRCDSIVTAPSRFKDGGVKYADSVLLDKISAMERDEKPELSTRDRSHFMDSTLLSRDFSGRSQFKKFGSMSAGLSGSFLDSHKDGMSFPTDIYPGSSTKAMEPFSLNE</sequence>
<name>A0ABD1TQR8_9LAMI</name>
<dbReference type="EMBL" id="JBFOLJ010000008">
    <property type="protein sequence ID" value="KAL2515051.1"/>
    <property type="molecule type" value="Genomic_DNA"/>
</dbReference>
<evidence type="ECO:0000313" key="1">
    <source>
        <dbReference type="EMBL" id="KAL2515051.1"/>
    </source>
</evidence>
<dbReference type="AlphaFoldDB" id="A0ABD1TQR8"/>
<gene>
    <name evidence="1" type="ORF">Fot_29022</name>
</gene>
<comment type="caution">
    <text evidence="1">The sequence shown here is derived from an EMBL/GenBank/DDBJ whole genome shotgun (WGS) entry which is preliminary data.</text>
</comment>
<evidence type="ECO:0000313" key="2">
    <source>
        <dbReference type="Proteomes" id="UP001604277"/>
    </source>
</evidence>
<keyword evidence="2" id="KW-1185">Reference proteome</keyword>
<accession>A0ABD1TQR8</accession>
<organism evidence="1 2">
    <name type="scientific">Forsythia ovata</name>
    <dbReference type="NCBI Taxonomy" id="205694"/>
    <lineage>
        <taxon>Eukaryota</taxon>
        <taxon>Viridiplantae</taxon>
        <taxon>Streptophyta</taxon>
        <taxon>Embryophyta</taxon>
        <taxon>Tracheophyta</taxon>
        <taxon>Spermatophyta</taxon>
        <taxon>Magnoliopsida</taxon>
        <taxon>eudicotyledons</taxon>
        <taxon>Gunneridae</taxon>
        <taxon>Pentapetalae</taxon>
        <taxon>asterids</taxon>
        <taxon>lamiids</taxon>
        <taxon>Lamiales</taxon>
        <taxon>Oleaceae</taxon>
        <taxon>Forsythieae</taxon>
        <taxon>Forsythia</taxon>
    </lineage>
</organism>